<dbReference type="InterPro" id="IPR003428">
    <property type="entry name" value="MAM33"/>
</dbReference>
<dbReference type="AlphaFoldDB" id="A0A077ZC92"/>
<dbReference type="Proteomes" id="UP000030665">
    <property type="component" value="Unassembled WGS sequence"/>
</dbReference>
<dbReference type="Gene3D" id="3.10.280.10">
    <property type="entry name" value="Mitochondrial glycoprotein"/>
    <property type="match status" value="1"/>
</dbReference>
<name>A0A077ZC92_TRITR</name>
<reference evidence="2" key="1">
    <citation type="submission" date="2014-01" db="EMBL/GenBank/DDBJ databases">
        <authorList>
            <person name="Aslett M."/>
        </authorList>
    </citation>
    <scope>NUCLEOTIDE SEQUENCE</scope>
</reference>
<comment type="similarity">
    <text evidence="1">Belongs to the MAM33 family.</text>
</comment>
<dbReference type="EMBL" id="HG806254">
    <property type="protein sequence ID" value="CDW58021.1"/>
    <property type="molecule type" value="Genomic_DNA"/>
</dbReference>
<dbReference type="InterPro" id="IPR036561">
    <property type="entry name" value="MAM33_sf"/>
</dbReference>
<dbReference type="OrthoDB" id="278212at2759"/>
<dbReference type="SUPFAM" id="SSF54529">
    <property type="entry name" value="Mitochondrial glycoprotein MAM33-like"/>
    <property type="match status" value="1"/>
</dbReference>
<proteinExistence type="inferred from homology"/>
<accession>A0A077ZC92</accession>
<dbReference type="PANTHER" id="PTHR10826">
    <property type="entry name" value="COMPLEMENT COMPONENT 1"/>
    <property type="match status" value="1"/>
</dbReference>
<keyword evidence="3" id="KW-1185">Reference proteome</keyword>
<evidence type="ECO:0000313" key="3">
    <source>
        <dbReference type="Proteomes" id="UP000030665"/>
    </source>
</evidence>
<dbReference type="PANTHER" id="PTHR10826:SF1">
    <property type="entry name" value="COMPLEMENT COMPONENT 1 Q SUBCOMPONENT-BINDING PROTEIN, MITOCHONDRIAL"/>
    <property type="match status" value="1"/>
</dbReference>
<dbReference type="STRING" id="36087.A0A077ZC92"/>
<dbReference type="Pfam" id="PF02330">
    <property type="entry name" value="MAM33"/>
    <property type="match status" value="1"/>
</dbReference>
<dbReference type="GO" id="GO:0005759">
    <property type="term" value="C:mitochondrial matrix"/>
    <property type="evidence" value="ECO:0007669"/>
    <property type="project" value="InterPro"/>
</dbReference>
<sequence>MLADFLKEEIEAEKKLANQQLPNGIVPSIPGFQITADDDEVTLTKKLGKETVIVKFHVSNSVDTSMDSETPDEKSEQAPVVVSKPNFTVSIVKENQHLIFECEFIEPFGDEVSGDQPADDVTDMFNIEEIYIHDGDANEKTYSVRGEIIDGGLYDHLMTYLEERGVDNAFAEHLIRFATHYEHAQYVALLQGIRDFVDR</sequence>
<organism evidence="2 3">
    <name type="scientific">Trichuris trichiura</name>
    <name type="common">Whipworm</name>
    <name type="synonym">Trichocephalus trichiurus</name>
    <dbReference type="NCBI Taxonomy" id="36087"/>
    <lineage>
        <taxon>Eukaryota</taxon>
        <taxon>Metazoa</taxon>
        <taxon>Ecdysozoa</taxon>
        <taxon>Nematoda</taxon>
        <taxon>Enoplea</taxon>
        <taxon>Dorylaimia</taxon>
        <taxon>Trichinellida</taxon>
        <taxon>Trichuridae</taxon>
        <taxon>Trichuris</taxon>
    </lineage>
</organism>
<evidence type="ECO:0000313" key="2">
    <source>
        <dbReference type="EMBL" id="CDW58021.1"/>
    </source>
</evidence>
<reference evidence="2" key="2">
    <citation type="submission" date="2014-03" db="EMBL/GenBank/DDBJ databases">
        <title>The whipworm genome and dual-species transcriptomics of an intimate host-pathogen interaction.</title>
        <authorList>
            <person name="Foth B.J."/>
            <person name="Tsai I.J."/>
            <person name="Reid A.J."/>
            <person name="Bancroft A.J."/>
            <person name="Nichol S."/>
            <person name="Tracey A."/>
            <person name="Holroyd N."/>
            <person name="Cotton J.A."/>
            <person name="Stanley E.J."/>
            <person name="Zarowiecki M."/>
            <person name="Liu J.Z."/>
            <person name="Huckvale T."/>
            <person name="Cooper P.J."/>
            <person name="Grencis R.K."/>
            <person name="Berriman M."/>
        </authorList>
    </citation>
    <scope>NUCLEOTIDE SEQUENCE [LARGE SCALE GENOMIC DNA]</scope>
</reference>
<dbReference type="GO" id="GO:0042256">
    <property type="term" value="P:cytosolic ribosome assembly"/>
    <property type="evidence" value="ECO:0007669"/>
    <property type="project" value="TreeGrafter"/>
</dbReference>
<evidence type="ECO:0000256" key="1">
    <source>
        <dbReference type="ARBA" id="ARBA00005457"/>
    </source>
</evidence>
<gene>
    <name evidence="2" type="ORF">TTRE_0000632201</name>
</gene>
<protein>
    <submittedName>
        <fullName evidence="2">Complement component 1 Q subcomponent-binding pro tein, mitochondrial</fullName>
    </submittedName>
</protein>